<dbReference type="InterPro" id="IPR001757">
    <property type="entry name" value="P_typ_ATPase"/>
</dbReference>
<dbReference type="Gene3D" id="3.40.1110.10">
    <property type="entry name" value="Calcium-transporting ATPase, cytoplasmic domain N"/>
    <property type="match status" value="1"/>
</dbReference>
<keyword evidence="3 10" id="KW-0812">Transmembrane</keyword>
<dbReference type="SMART" id="SM00831">
    <property type="entry name" value="Cation_ATPase_N"/>
    <property type="match status" value="1"/>
</dbReference>
<evidence type="ECO:0000256" key="2">
    <source>
        <dbReference type="ARBA" id="ARBA00005675"/>
    </source>
</evidence>
<feature type="domain" description="Cation-transporting P-type ATPase N-terminal" evidence="11">
    <location>
        <begin position="125"/>
        <end position="199"/>
    </location>
</feature>
<keyword evidence="5" id="KW-0067">ATP-binding</keyword>
<keyword evidence="7 10" id="KW-1133">Transmembrane helix</keyword>
<dbReference type="InterPro" id="IPR018303">
    <property type="entry name" value="ATPase_P-typ_P_site"/>
</dbReference>
<evidence type="ECO:0000313" key="12">
    <source>
        <dbReference type="EMBL" id="MFC2974390.1"/>
    </source>
</evidence>
<feature type="region of interest" description="Disordered" evidence="9">
    <location>
        <begin position="83"/>
        <end position="103"/>
    </location>
</feature>
<dbReference type="SFLD" id="SFLDF00027">
    <property type="entry name" value="p-type_atpase"/>
    <property type="match status" value="1"/>
</dbReference>
<dbReference type="InterPro" id="IPR044492">
    <property type="entry name" value="P_typ_ATPase_HD_dom"/>
</dbReference>
<dbReference type="SUPFAM" id="SSF81660">
    <property type="entry name" value="Metal cation-transporting ATPase, ATP-binding domain N"/>
    <property type="match status" value="1"/>
</dbReference>
<dbReference type="InterPro" id="IPR059000">
    <property type="entry name" value="ATPase_P-type_domA"/>
</dbReference>
<dbReference type="Pfam" id="PF13246">
    <property type="entry name" value="Cation_ATPase"/>
    <property type="match status" value="1"/>
</dbReference>
<dbReference type="InterPro" id="IPR036412">
    <property type="entry name" value="HAD-like_sf"/>
</dbReference>
<dbReference type="InterPro" id="IPR008250">
    <property type="entry name" value="ATPase_P-typ_transduc_dom_A_sf"/>
</dbReference>
<keyword evidence="6" id="KW-1278">Translocase</keyword>
<dbReference type="SUPFAM" id="SSF56784">
    <property type="entry name" value="HAD-like"/>
    <property type="match status" value="1"/>
</dbReference>
<dbReference type="SFLD" id="SFLDG00002">
    <property type="entry name" value="C1.7:_P-type_atpase_like"/>
    <property type="match status" value="1"/>
</dbReference>
<dbReference type="Gene3D" id="2.70.150.10">
    <property type="entry name" value="Calcium-transporting ATPase, cytoplasmic transduction domain A"/>
    <property type="match status" value="1"/>
</dbReference>
<evidence type="ECO:0000313" key="13">
    <source>
        <dbReference type="Proteomes" id="UP001595457"/>
    </source>
</evidence>
<dbReference type="PRINTS" id="PR00120">
    <property type="entry name" value="HATPASE"/>
</dbReference>
<evidence type="ECO:0000256" key="8">
    <source>
        <dbReference type="ARBA" id="ARBA00023136"/>
    </source>
</evidence>
<evidence type="ECO:0000256" key="10">
    <source>
        <dbReference type="SAM" id="Phobius"/>
    </source>
</evidence>
<dbReference type="InterPro" id="IPR023214">
    <property type="entry name" value="HAD_sf"/>
</dbReference>
<dbReference type="SFLD" id="SFLDS00003">
    <property type="entry name" value="Haloacid_Dehalogenase"/>
    <property type="match status" value="1"/>
</dbReference>
<dbReference type="Proteomes" id="UP001595457">
    <property type="component" value="Unassembled WGS sequence"/>
</dbReference>
<name>A0ABV7AYC8_9GAMM</name>
<evidence type="ECO:0000256" key="6">
    <source>
        <dbReference type="ARBA" id="ARBA00022967"/>
    </source>
</evidence>
<feature type="transmembrane region" description="Helical" evidence="10">
    <location>
        <begin position="368"/>
        <end position="391"/>
    </location>
</feature>
<dbReference type="InterPro" id="IPR050510">
    <property type="entry name" value="Cation_transp_ATPase_P-type"/>
</dbReference>
<dbReference type="InterPro" id="IPR006068">
    <property type="entry name" value="ATPase_P-typ_cation-transptr_C"/>
</dbReference>
<comment type="caution">
    <text evidence="12">The sequence shown here is derived from an EMBL/GenBank/DDBJ whole genome shotgun (WGS) entry which is preliminary data.</text>
</comment>
<dbReference type="RefSeq" id="WP_377816559.1">
    <property type="nucleotide sequence ID" value="NZ_JBHRSJ010000035.1"/>
</dbReference>
<evidence type="ECO:0000256" key="5">
    <source>
        <dbReference type="ARBA" id="ARBA00022840"/>
    </source>
</evidence>
<keyword evidence="13" id="KW-1185">Reference proteome</keyword>
<dbReference type="Gene3D" id="3.40.50.1000">
    <property type="entry name" value="HAD superfamily/HAD-like"/>
    <property type="match status" value="1"/>
</dbReference>
<dbReference type="InterPro" id="IPR023298">
    <property type="entry name" value="ATPase_P-typ_TM_dom_sf"/>
</dbReference>
<dbReference type="InterPro" id="IPR023299">
    <property type="entry name" value="ATPase_P-typ_cyto_dom_N"/>
</dbReference>
<dbReference type="Pfam" id="PF00122">
    <property type="entry name" value="E1-E2_ATPase"/>
    <property type="match status" value="1"/>
</dbReference>
<comment type="similarity">
    <text evidence="2">Belongs to the cation transport ATPase (P-type) (TC 3.A.3) family. Type IIA subfamily.</text>
</comment>
<feature type="transmembrane region" description="Helical" evidence="10">
    <location>
        <begin position="203"/>
        <end position="220"/>
    </location>
</feature>
<dbReference type="EMBL" id="JBHRSJ010000035">
    <property type="protein sequence ID" value="MFC2974390.1"/>
    <property type="molecule type" value="Genomic_DNA"/>
</dbReference>
<evidence type="ECO:0000256" key="9">
    <source>
        <dbReference type="SAM" id="MobiDB-lite"/>
    </source>
</evidence>
<dbReference type="Pfam" id="PF00689">
    <property type="entry name" value="Cation_ATPase_C"/>
    <property type="match status" value="1"/>
</dbReference>
<proteinExistence type="inferred from homology"/>
<dbReference type="SUPFAM" id="SSF81653">
    <property type="entry name" value="Calcium ATPase, transduction domain A"/>
    <property type="match status" value="1"/>
</dbReference>
<dbReference type="Gene3D" id="1.20.1110.10">
    <property type="entry name" value="Calcium-transporting ATPase, transmembrane domain"/>
    <property type="match status" value="1"/>
</dbReference>
<evidence type="ECO:0000256" key="7">
    <source>
        <dbReference type="ARBA" id="ARBA00022989"/>
    </source>
</evidence>
<evidence type="ECO:0000256" key="4">
    <source>
        <dbReference type="ARBA" id="ARBA00022741"/>
    </source>
</evidence>
<accession>A0ABV7AYC8</accession>
<organism evidence="12 13">
    <name type="scientific">Azotobacter bryophylli</name>
    <dbReference type="NCBI Taxonomy" id="1986537"/>
    <lineage>
        <taxon>Bacteria</taxon>
        <taxon>Pseudomonadati</taxon>
        <taxon>Pseudomonadota</taxon>
        <taxon>Gammaproteobacteria</taxon>
        <taxon>Pseudomonadales</taxon>
        <taxon>Pseudomonadaceae</taxon>
        <taxon>Azotobacter</taxon>
    </lineage>
</organism>
<sequence length="1004" mass="105746">MPSTLLELLHSTVPGRARFRVRGLYRTPAVAAHLEQRLGREAAVRQRQANPLTGTLLVAFDPGLSLDQLRGWILEALHERFQPGPPTSAASAPPRLRGGRRSRENAELRAIRRLAGHAAEQPTGAWHTWEAAALIRHFGTVPGAGLSDAAAAERLQRYGPNLLAEAVPRSALAMLLTQFRSLPALLLAGSAGLSAITGGLVDAGAIVVVLLANALIGFLTERQAERIISTLTRTVLQPNAVRRNGRRVERRPEEIVPGDLVELQPGSYVPGDGRVVEAAQLSIDESSLTGESLPVAKTSAALAEARVPLSDRRNMGYMGTTVTGGSGLLLVTATGDYTEIGRIQSLIGEAQAPETPMQKQLAHLGNRLVLLSGAICAAVFATGLVRGLGLLPMLKAAVSLAVAAVPEGLPTVATTTLALGISDMRKQRVLVRKLSAVETLGSVQVICLDKTGTLTCNRMSVVEVGTGGDGAVDVRQLEPSRNLRWLLQIAALCNESTLEGPPGAPTLHGSATENALLALALDGGVDVSGLRAKRPVLAVNYRSQSRLFMSTLHRGAAGRRLLAVKGNPPEVLALCGSYLRDGRRCPLGDDTRQDILAANEGMAGRALRVLGFAYGFTREENWSADDGQALVWLGLAGMADPLRDGAVEVIRRFHQAGVETVMITGDQSATAQAIGTQLDLSGSGPPLSILDSAALDRLEPDVLAGLTRRTHAFARVSPAQKLQIVQALQRAGRVVAMTGDGINDGPALKCADVGVAMGRGGTDVARSVADVVLEEDELETMLTAIGRGRTIYANIRKSVHYLLSTNLSEIELMFFSIAAGLGQPLTPLQLLWINLATDVAPALALAVEAPEPDVLSRPPRDPDEPIVGRADLRRAARESLLLTAGAAAALGYGRLRYGPGPQASTLAFTTLSLAQIAHAWTCRSAVRDWPGAGDLPRNRTLELTLAGTGAAQLACPLLPQLRSLLQLAPLGLVDLAVVAGGVALPLIVNQLAKPAPRRPPHSPG</sequence>
<dbReference type="SUPFAM" id="SSF81665">
    <property type="entry name" value="Calcium ATPase, transmembrane domain M"/>
    <property type="match status" value="1"/>
</dbReference>
<dbReference type="Pfam" id="PF00690">
    <property type="entry name" value="Cation_ATPase_N"/>
    <property type="match status" value="1"/>
</dbReference>
<gene>
    <name evidence="12" type="ORF">ACFOJE_19540</name>
</gene>
<evidence type="ECO:0000256" key="1">
    <source>
        <dbReference type="ARBA" id="ARBA00004141"/>
    </source>
</evidence>
<dbReference type="PANTHER" id="PTHR43294:SF20">
    <property type="entry name" value="P-TYPE ATPASE"/>
    <property type="match status" value="1"/>
</dbReference>
<keyword evidence="8 10" id="KW-0472">Membrane</keyword>
<dbReference type="PRINTS" id="PR00119">
    <property type="entry name" value="CATATPASE"/>
</dbReference>
<keyword evidence="4" id="KW-0547">Nucleotide-binding</keyword>
<dbReference type="InterPro" id="IPR004014">
    <property type="entry name" value="ATPase_P-typ_cation-transptr_N"/>
</dbReference>
<dbReference type="NCBIfam" id="TIGR01494">
    <property type="entry name" value="ATPase_P-type"/>
    <property type="match status" value="2"/>
</dbReference>
<reference evidence="13" key="1">
    <citation type="journal article" date="2019" name="Int. J. Syst. Evol. Microbiol.">
        <title>The Global Catalogue of Microorganisms (GCM) 10K type strain sequencing project: providing services to taxonomists for standard genome sequencing and annotation.</title>
        <authorList>
            <consortium name="The Broad Institute Genomics Platform"/>
            <consortium name="The Broad Institute Genome Sequencing Center for Infectious Disease"/>
            <person name="Wu L."/>
            <person name="Ma J."/>
        </authorList>
    </citation>
    <scope>NUCLEOTIDE SEQUENCE [LARGE SCALE GENOMIC DNA]</scope>
    <source>
        <strain evidence="13">KCTC 62195</strain>
    </source>
</reference>
<comment type="subcellular location">
    <subcellularLocation>
        <location evidence="1">Membrane</location>
        <topology evidence="1">Multi-pass membrane protein</topology>
    </subcellularLocation>
</comment>
<protein>
    <submittedName>
        <fullName evidence="12">HAD-IC family P-type ATPase</fullName>
    </submittedName>
</protein>
<evidence type="ECO:0000256" key="3">
    <source>
        <dbReference type="ARBA" id="ARBA00022692"/>
    </source>
</evidence>
<dbReference type="PROSITE" id="PS00154">
    <property type="entry name" value="ATPASE_E1_E2"/>
    <property type="match status" value="1"/>
</dbReference>
<evidence type="ECO:0000259" key="11">
    <source>
        <dbReference type="SMART" id="SM00831"/>
    </source>
</evidence>
<dbReference type="PANTHER" id="PTHR43294">
    <property type="entry name" value="SODIUM/POTASSIUM-TRANSPORTING ATPASE SUBUNIT ALPHA"/>
    <property type="match status" value="1"/>
</dbReference>